<evidence type="ECO:0000313" key="3">
    <source>
        <dbReference type="EMBL" id="GAA4803699.1"/>
    </source>
</evidence>
<dbReference type="InterPro" id="IPR050287">
    <property type="entry name" value="MTA/SAH_deaminase"/>
</dbReference>
<accession>A0ABP9C1N0</accession>
<comment type="caution">
    <text evidence="3">The sequence shown here is derived from an EMBL/GenBank/DDBJ whole genome shotgun (WGS) entry which is preliminary data.</text>
</comment>
<name>A0ABP9C1N0_9SPHI</name>
<sequence length="392" mass="44392">MVNYYSADYILPVSDKPIQEGVVGVDENGKITGIYPPGSKEIQQENITKYQGIITPGFINAHCHLELSHLKGKFPKKTGLIPFIESVISRRQATDEEITEAMIQADIAMKKNGIVAVGDIANRSISRAVKAKSTLYYHTFIEILCFEPDRAQDVFREGLALCETFKGLPSSITPHAPYSVCKEIFRFLKQIHNPEHNLLSIHNQETEEENKFFRYKSGGFVDFYKKLNRNIDFFKAQARDSIQSIVPLLPKKQPVMFVHNTYTNMKDIFFVDRFGGDVTWCLCPNANLYIEDRLPKIDLFLHQDHPLVLGTDSLASNDKLCILSELITLHENFSHLNLEDTIKWATYNGAKYLGIDQMFGSIEKGKSPGLNLIQNTQDLKLTKTATVTPLLS</sequence>
<dbReference type="Pfam" id="PF01979">
    <property type="entry name" value="Amidohydro_1"/>
    <property type="match status" value="1"/>
</dbReference>
<gene>
    <name evidence="3" type="ORF">GCM10023231_35940</name>
</gene>
<protein>
    <submittedName>
        <fullName evidence="3">Amidohydrolase family protein</fullName>
    </submittedName>
</protein>
<dbReference type="InterPro" id="IPR032466">
    <property type="entry name" value="Metal_Hydrolase"/>
</dbReference>
<proteinExistence type="predicted"/>
<dbReference type="Proteomes" id="UP001501411">
    <property type="component" value="Unassembled WGS sequence"/>
</dbReference>
<dbReference type="SUPFAM" id="SSF51556">
    <property type="entry name" value="Metallo-dependent hydrolases"/>
    <property type="match status" value="1"/>
</dbReference>
<dbReference type="PANTHER" id="PTHR43794:SF11">
    <property type="entry name" value="AMIDOHYDROLASE-RELATED DOMAIN-CONTAINING PROTEIN"/>
    <property type="match status" value="1"/>
</dbReference>
<keyword evidence="4" id="KW-1185">Reference proteome</keyword>
<evidence type="ECO:0000313" key="4">
    <source>
        <dbReference type="Proteomes" id="UP001501411"/>
    </source>
</evidence>
<dbReference type="PANTHER" id="PTHR43794">
    <property type="entry name" value="AMINOHYDROLASE SSNA-RELATED"/>
    <property type="match status" value="1"/>
</dbReference>
<evidence type="ECO:0000256" key="1">
    <source>
        <dbReference type="ARBA" id="ARBA00022801"/>
    </source>
</evidence>
<dbReference type="RefSeq" id="WP_345233979.1">
    <property type="nucleotide sequence ID" value="NZ_BAABIQ010000043.1"/>
</dbReference>
<reference evidence="4" key="1">
    <citation type="journal article" date="2019" name="Int. J. Syst. Evol. Microbiol.">
        <title>The Global Catalogue of Microorganisms (GCM) 10K type strain sequencing project: providing services to taxonomists for standard genome sequencing and annotation.</title>
        <authorList>
            <consortium name="The Broad Institute Genomics Platform"/>
            <consortium name="The Broad Institute Genome Sequencing Center for Infectious Disease"/>
            <person name="Wu L."/>
            <person name="Ma J."/>
        </authorList>
    </citation>
    <scope>NUCLEOTIDE SEQUENCE [LARGE SCALE GENOMIC DNA]</scope>
    <source>
        <strain evidence="4">JCM 18200</strain>
    </source>
</reference>
<dbReference type="Gene3D" id="2.30.40.10">
    <property type="entry name" value="Urease, subunit C, domain 1"/>
    <property type="match status" value="1"/>
</dbReference>
<keyword evidence="1" id="KW-0378">Hydrolase</keyword>
<evidence type="ECO:0000259" key="2">
    <source>
        <dbReference type="Pfam" id="PF01979"/>
    </source>
</evidence>
<feature type="domain" description="Amidohydrolase-related" evidence="2">
    <location>
        <begin position="53"/>
        <end position="375"/>
    </location>
</feature>
<dbReference type="InterPro" id="IPR011059">
    <property type="entry name" value="Metal-dep_hydrolase_composite"/>
</dbReference>
<dbReference type="InterPro" id="IPR006680">
    <property type="entry name" value="Amidohydro-rel"/>
</dbReference>
<dbReference type="Gene3D" id="3.20.20.140">
    <property type="entry name" value="Metal-dependent hydrolases"/>
    <property type="match status" value="1"/>
</dbReference>
<dbReference type="EMBL" id="BAABIQ010000043">
    <property type="protein sequence ID" value="GAA4803699.1"/>
    <property type="molecule type" value="Genomic_DNA"/>
</dbReference>
<organism evidence="3 4">
    <name type="scientific">Olivibacter ginsenosidimutans</name>
    <dbReference type="NCBI Taxonomy" id="1176537"/>
    <lineage>
        <taxon>Bacteria</taxon>
        <taxon>Pseudomonadati</taxon>
        <taxon>Bacteroidota</taxon>
        <taxon>Sphingobacteriia</taxon>
        <taxon>Sphingobacteriales</taxon>
        <taxon>Sphingobacteriaceae</taxon>
        <taxon>Olivibacter</taxon>
    </lineage>
</organism>